<accession>A0ABU0YES5</accession>
<name>A0ABU0YES5_9PROT</name>
<keyword evidence="2" id="KW-1185">Reference proteome</keyword>
<protein>
    <submittedName>
        <fullName evidence="1">Phage capsid protein</fullName>
    </submittedName>
</protein>
<evidence type="ECO:0000313" key="1">
    <source>
        <dbReference type="EMBL" id="MDQ7246220.1"/>
    </source>
</evidence>
<dbReference type="EMBL" id="JAUYVI010000001">
    <property type="protein sequence ID" value="MDQ7246220.1"/>
    <property type="molecule type" value="Genomic_DNA"/>
</dbReference>
<gene>
    <name evidence="1" type="ORF">Q8A70_01020</name>
</gene>
<dbReference type="RefSeq" id="WP_379953597.1">
    <property type="nucleotide sequence ID" value="NZ_JAUYVI010000001.1"/>
</dbReference>
<proteinExistence type="predicted"/>
<organism evidence="1 2">
    <name type="scientific">Dongia sedimenti</name>
    <dbReference type="NCBI Taxonomy" id="3064282"/>
    <lineage>
        <taxon>Bacteria</taxon>
        <taxon>Pseudomonadati</taxon>
        <taxon>Pseudomonadota</taxon>
        <taxon>Alphaproteobacteria</taxon>
        <taxon>Rhodospirillales</taxon>
        <taxon>Dongiaceae</taxon>
        <taxon>Dongia</taxon>
    </lineage>
</organism>
<sequence>MSANLINLRTIQFSDKFALLSQQYGSRLQGLVGQGQYQGKQASPVNQVAPTAAVPVTERFTPIDRQDANFDRRWVFPLPYEHAQLVDKFDELQMLGDPKPSLVMNAANAMGRAKDNVILGAFFATAKTGELASGSVAFGTQLTSAGGQNVSVQHGASAATNLTVAKLREVVKAFLQNNVDLEREQITGALNAKAHDSLLGEIQVTSMDYQTKPVLEEGRIRRFMGINFVLTEEVTGSCQGTDDLGGSSIGIPFWVNSGMHLGVWVDQTTNITQRTDLKLQPWQIYMDMMVGATRIEEKKVVRVWCR</sequence>
<comment type="caution">
    <text evidence="1">The sequence shown here is derived from an EMBL/GenBank/DDBJ whole genome shotgun (WGS) entry which is preliminary data.</text>
</comment>
<evidence type="ECO:0000313" key="2">
    <source>
        <dbReference type="Proteomes" id="UP001230156"/>
    </source>
</evidence>
<reference evidence="2" key="1">
    <citation type="submission" date="2023-08" db="EMBL/GenBank/DDBJ databases">
        <title>Rhodospirillaceae gen. nov., a novel taxon isolated from the Yangtze River Yuezi River estuary sludge.</title>
        <authorList>
            <person name="Ruan L."/>
        </authorList>
    </citation>
    <scope>NUCLEOTIDE SEQUENCE [LARGE SCALE GENOMIC DNA]</scope>
    <source>
        <strain evidence="2">R-7</strain>
    </source>
</reference>
<dbReference type="Proteomes" id="UP001230156">
    <property type="component" value="Unassembled WGS sequence"/>
</dbReference>
<dbReference type="InterPro" id="IPR045565">
    <property type="entry name" value="Phage_capsid_2"/>
</dbReference>
<dbReference type="Pfam" id="PF19821">
    <property type="entry name" value="Phage_capsid_2"/>
    <property type="match status" value="1"/>
</dbReference>